<gene>
    <name evidence="1" type="ORF">NO2_0913</name>
</gene>
<name>A0A388THK3_9BACT</name>
<comment type="caution">
    <text evidence="1">The sequence shown here is derived from an EMBL/GenBank/DDBJ whole genome shotgun (WGS) entry which is preliminary data.</text>
</comment>
<dbReference type="Proteomes" id="UP000275925">
    <property type="component" value="Unassembled WGS sequence"/>
</dbReference>
<evidence type="ECO:0000313" key="1">
    <source>
        <dbReference type="EMBL" id="GBR76351.1"/>
    </source>
</evidence>
<proteinExistence type="predicted"/>
<organism evidence="1 2">
    <name type="scientific">Candidatus Termititenax persephonae</name>
    <dbReference type="NCBI Taxonomy" id="2218525"/>
    <lineage>
        <taxon>Bacteria</taxon>
        <taxon>Bacillati</taxon>
        <taxon>Candidatus Margulisiibacteriota</taxon>
        <taxon>Candidatus Termititenacia</taxon>
        <taxon>Candidatus Termititenacales</taxon>
        <taxon>Candidatus Termititenacaceae</taxon>
        <taxon>Candidatus Termititenax</taxon>
    </lineage>
</organism>
<dbReference type="AlphaFoldDB" id="A0A388THK3"/>
<evidence type="ECO:0000313" key="2">
    <source>
        <dbReference type="Proteomes" id="UP000275925"/>
    </source>
</evidence>
<protein>
    <submittedName>
        <fullName evidence="1">Uncharacterized protein</fullName>
    </submittedName>
</protein>
<keyword evidence="2" id="KW-1185">Reference proteome</keyword>
<dbReference type="EMBL" id="BGZO01000025">
    <property type="protein sequence ID" value="GBR76351.1"/>
    <property type="molecule type" value="Genomic_DNA"/>
</dbReference>
<reference evidence="1 2" key="1">
    <citation type="journal article" date="2019" name="ISME J.">
        <title>Genome analyses of uncultured TG2/ZB3 bacteria in 'Margulisbacteria' specifically attached to ectosymbiotic spirochetes of protists in the termite gut.</title>
        <authorList>
            <person name="Utami Y.D."/>
            <person name="Kuwahara H."/>
            <person name="Igai K."/>
            <person name="Murakami T."/>
            <person name="Sugaya K."/>
            <person name="Morikawa T."/>
            <person name="Nagura Y."/>
            <person name="Yuki M."/>
            <person name="Deevong P."/>
            <person name="Inoue T."/>
            <person name="Kihara K."/>
            <person name="Lo N."/>
            <person name="Yamada A."/>
            <person name="Ohkuma M."/>
            <person name="Hongoh Y."/>
        </authorList>
    </citation>
    <scope>NUCLEOTIDE SEQUENCE [LARGE SCALE GENOMIC DNA]</scope>
    <source>
        <strain evidence="1">NkOx7-02</strain>
    </source>
</reference>
<accession>A0A388THK3</accession>
<sequence>MQKKILYSHVPFRTVLYAKEYEIAASEALPGMSVGVFRYCDLSAGHQHKIFSLLRLLFPFLSKSFLLTLIKAENNYVNIVYTKKRGQRCFLRISLERIMRPVKPLGDYQILELVEKAEV</sequence>